<dbReference type="AlphaFoldDB" id="S6ALZ3"/>
<dbReference type="KEGG" id="pre:PCA10_07160"/>
<sequence length="65" mass="7584">MSLDFRRLALQQGENVRTLVIEHVGTNEVLSRLPHYRRYIRLTDVQADLLYQAFDALTRIPAEEA</sequence>
<keyword evidence="2" id="KW-1185">Reference proteome</keyword>
<proteinExistence type="predicted"/>
<name>S6ALZ3_METRE</name>
<dbReference type="Proteomes" id="UP000015503">
    <property type="component" value="Chromosome"/>
</dbReference>
<dbReference type="PATRIC" id="fig|1245471.3.peg.727"/>
<dbReference type="EMBL" id="AP013068">
    <property type="protein sequence ID" value="BAN46448.1"/>
    <property type="molecule type" value="Genomic_DNA"/>
</dbReference>
<gene>
    <name evidence="1" type="ORF">PCA10_07160</name>
</gene>
<dbReference type="InterPro" id="IPR021500">
    <property type="entry name" value="DUF3156"/>
</dbReference>
<evidence type="ECO:0000313" key="1">
    <source>
        <dbReference type="EMBL" id="BAN46448.1"/>
    </source>
</evidence>
<organism evidence="1 2">
    <name type="scientific">Metapseudomonas resinovorans NBRC 106553</name>
    <dbReference type="NCBI Taxonomy" id="1245471"/>
    <lineage>
        <taxon>Bacteria</taxon>
        <taxon>Pseudomonadati</taxon>
        <taxon>Pseudomonadota</taxon>
        <taxon>Gammaproteobacteria</taxon>
        <taxon>Pseudomonadales</taxon>
        <taxon>Pseudomonadaceae</taxon>
        <taxon>Metapseudomonas</taxon>
    </lineage>
</organism>
<evidence type="ECO:0000313" key="2">
    <source>
        <dbReference type="Proteomes" id="UP000015503"/>
    </source>
</evidence>
<dbReference type="Pfam" id="PF11354">
    <property type="entry name" value="DUF3156"/>
    <property type="match status" value="1"/>
</dbReference>
<dbReference type="RefSeq" id="WP_016490650.1">
    <property type="nucleotide sequence ID" value="NC_021499.1"/>
</dbReference>
<protein>
    <submittedName>
        <fullName evidence="1">Uncharacterized protein</fullName>
    </submittedName>
</protein>
<dbReference type="HOGENOM" id="CLU_2864372_0_0_6"/>
<accession>S6ALZ3</accession>
<reference evidence="1 2" key="1">
    <citation type="journal article" date="2013" name="Genome Announc.">
        <title>Complete Genome Sequence of the Carbazole Degrader Pseudomonas resinovorans Strain CA10 (NBRC 106553).</title>
        <authorList>
            <person name="Shintani M."/>
            <person name="Hosoyama A."/>
            <person name="Ohji S."/>
            <person name="Tsuchikane K."/>
            <person name="Takarada H."/>
            <person name="Yamazoe A."/>
            <person name="Fujita N."/>
            <person name="Nojiri H."/>
        </authorList>
    </citation>
    <scope>NUCLEOTIDE SEQUENCE [LARGE SCALE GENOMIC DNA]</scope>
    <source>
        <strain evidence="1 2">NBRC 106553</strain>
    </source>
</reference>